<proteinExistence type="predicted"/>
<evidence type="ECO:0000313" key="2">
    <source>
        <dbReference type="Proteomes" id="UP000694390"/>
    </source>
</evidence>
<dbReference type="Ensembl" id="ENSGEVT00005017942.1">
    <property type="protein sequence ID" value="ENSGEVP00005017077.1"/>
    <property type="gene ID" value="ENSGEVG00005012114.1"/>
</dbReference>
<dbReference type="Proteomes" id="UP000694390">
    <property type="component" value="Chromosome 10"/>
</dbReference>
<dbReference type="GeneTree" id="ENSGT00950000185071"/>
<evidence type="ECO:0000313" key="1">
    <source>
        <dbReference type="Ensembl" id="ENSGEVP00005017077.1"/>
    </source>
</evidence>
<dbReference type="AlphaFoldDB" id="A0A8C4Y411"/>
<keyword evidence="2" id="KW-1185">Reference proteome</keyword>
<organism evidence="1 2">
    <name type="scientific">Gopherus evgoodei</name>
    <name type="common">Goodes thornscrub tortoise</name>
    <dbReference type="NCBI Taxonomy" id="1825980"/>
    <lineage>
        <taxon>Eukaryota</taxon>
        <taxon>Metazoa</taxon>
        <taxon>Chordata</taxon>
        <taxon>Craniata</taxon>
        <taxon>Vertebrata</taxon>
        <taxon>Euteleostomi</taxon>
        <taxon>Archelosauria</taxon>
        <taxon>Testudinata</taxon>
        <taxon>Testudines</taxon>
        <taxon>Cryptodira</taxon>
        <taxon>Durocryptodira</taxon>
        <taxon>Testudinoidea</taxon>
        <taxon>Testudinidae</taxon>
        <taxon>Gopherus</taxon>
    </lineage>
</organism>
<reference evidence="1" key="1">
    <citation type="submission" date="2019-06" db="EMBL/GenBank/DDBJ databases">
        <title>G10K-VGP Goodes thornscrub tortoise genome, primary haplotype.</title>
        <authorList>
            <person name="Murphy B."/>
            <person name="Edwards T."/>
            <person name="Rhie A."/>
            <person name="Koren S."/>
            <person name="Phillippy A."/>
            <person name="Fedrigo O."/>
            <person name="Haase B."/>
            <person name="Mountcastle J."/>
            <person name="Lewin H."/>
            <person name="Damas J."/>
            <person name="Howe K."/>
            <person name="Formenti G."/>
            <person name="Myers G."/>
            <person name="Durbin R."/>
            <person name="Jarvis E.D."/>
        </authorList>
    </citation>
    <scope>NUCLEOTIDE SEQUENCE [LARGE SCALE GENOMIC DNA]</scope>
</reference>
<accession>A0A8C4Y411</accession>
<dbReference type="OrthoDB" id="447173at2759"/>
<reference evidence="1" key="2">
    <citation type="submission" date="2025-08" db="UniProtKB">
        <authorList>
            <consortium name="Ensembl"/>
        </authorList>
    </citation>
    <scope>IDENTIFICATION</scope>
</reference>
<name>A0A8C4Y411_9SAUR</name>
<reference evidence="1" key="3">
    <citation type="submission" date="2025-09" db="UniProtKB">
        <authorList>
            <consortium name="Ensembl"/>
        </authorList>
    </citation>
    <scope>IDENTIFICATION</scope>
</reference>
<sequence>MAPKTLAPPRDAPTLDPHVRLLREHVVLSWRLKPKRWERCAGSPEAQPLLRGFLEGAAGQPLLLLPKLPASPGKVLFFLYRGPGLLSAPPGPRELLYRDLPASSLEHFAALVEEVRGPCVGTPSTGVAGWKPRSSPFPSAVLGPGGWQGPTPAAAPLLAWLLVSSSPGSQ</sequence>
<protein>
    <submittedName>
        <fullName evidence="1">Uncharacterized protein</fullName>
    </submittedName>
</protein>